<feature type="chain" id="PRO_5014954186" evidence="2">
    <location>
        <begin position="19"/>
        <end position="93"/>
    </location>
</feature>
<accession>A0A2M4C9G7</accession>
<keyword evidence="2" id="KW-0732">Signal</keyword>
<feature type="region of interest" description="Disordered" evidence="1">
    <location>
        <begin position="18"/>
        <end position="66"/>
    </location>
</feature>
<feature type="signal peptide" evidence="2">
    <location>
        <begin position="1"/>
        <end position="18"/>
    </location>
</feature>
<proteinExistence type="predicted"/>
<dbReference type="EMBL" id="GGFJ01012813">
    <property type="protein sequence ID" value="MBW61954.1"/>
    <property type="molecule type" value="Transcribed_RNA"/>
</dbReference>
<evidence type="ECO:0000313" key="3">
    <source>
        <dbReference type="EMBL" id="MBW61954.1"/>
    </source>
</evidence>
<feature type="compositionally biased region" description="Polar residues" evidence="1">
    <location>
        <begin position="56"/>
        <end position="65"/>
    </location>
</feature>
<dbReference type="AlphaFoldDB" id="A0A2M4C9G7"/>
<evidence type="ECO:0000256" key="2">
    <source>
        <dbReference type="SAM" id="SignalP"/>
    </source>
</evidence>
<organism evidence="3">
    <name type="scientific">Anopheles marajoara</name>
    <dbReference type="NCBI Taxonomy" id="58244"/>
    <lineage>
        <taxon>Eukaryota</taxon>
        <taxon>Metazoa</taxon>
        <taxon>Ecdysozoa</taxon>
        <taxon>Arthropoda</taxon>
        <taxon>Hexapoda</taxon>
        <taxon>Insecta</taxon>
        <taxon>Pterygota</taxon>
        <taxon>Neoptera</taxon>
        <taxon>Endopterygota</taxon>
        <taxon>Diptera</taxon>
        <taxon>Nematocera</taxon>
        <taxon>Culicoidea</taxon>
        <taxon>Culicidae</taxon>
        <taxon>Anophelinae</taxon>
        <taxon>Anopheles</taxon>
    </lineage>
</organism>
<protein>
    <submittedName>
        <fullName evidence="3">Putative secreted protein</fullName>
    </submittedName>
</protein>
<sequence length="93" mass="10585">MVFVSLLLLLPMARGVGGDDEFSSESAPTALDDPLFRTLGNSKRKKKQAHKHTDELSTQSQQAQVDTRAHNYPHNLHWLPSYRARIKNNEMQI</sequence>
<name>A0A2M4C9G7_9DIPT</name>
<reference evidence="3" key="1">
    <citation type="submission" date="2018-01" db="EMBL/GenBank/DDBJ databases">
        <title>An insight into the sialome of Amazonian anophelines.</title>
        <authorList>
            <person name="Ribeiro J.M."/>
            <person name="Scarpassa V."/>
            <person name="Calvo E."/>
        </authorList>
    </citation>
    <scope>NUCLEOTIDE SEQUENCE</scope>
    <source>
        <tissue evidence="3">Salivary glands</tissue>
    </source>
</reference>
<evidence type="ECO:0000256" key="1">
    <source>
        <dbReference type="SAM" id="MobiDB-lite"/>
    </source>
</evidence>